<dbReference type="RefSeq" id="XP_003676051.1">
    <property type="nucleotide sequence ID" value="XM_003676003.1"/>
</dbReference>
<dbReference type="GO" id="GO:0005739">
    <property type="term" value="C:mitochondrion"/>
    <property type="evidence" value="ECO:0007669"/>
    <property type="project" value="TreeGrafter"/>
</dbReference>
<evidence type="ECO:0000259" key="4">
    <source>
        <dbReference type="SMART" id="SM00829"/>
    </source>
</evidence>
<organism evidence="5 6">
    <name type="scientific">Naumovozyma castellii</name>
    <name type="common">Yeast</name>
    <name type="synonym">Saccharomyces castellii</name>
    <dbReference type="NCBI Taxonomy" id="27288"/>
    <lineage>
        <taxon>Eukaryota</taxon>
        <taxon>Fungi</taxon>
        <taxon>Dikarya</taxon>
        <taxon>Ascomycota</taxon>
        <taxon>Saccharomycotina</taxon>
        <taxon>Saccharomycetes</taxon>
        <taxon>Saccharomycetales</taxon>
        <taxon>Saccharomycetaceae</taxon>
        <taxon>Naumovozyma</taxon>
    </lineage>
</organism>
<proteinExistence type="inferred from homology"/>
<dbReference type="InParanoid" id="G0VDP9"/>
<dbReference type="GO" id="GO:0005811">
    <property type="term" value="C:lipid droplet"/>
    <property type="evidence" value="ECO:0007669"/>
    <property type="project" value="UniProtKB-SubCell"/>
</dbReference>
<dbReference type="EMBL" id="HE576755">
    <property type="protein sequence ID" value="CCC69688.1"/>
    <property type="molecule type" value="Genomic_DNA"/>
</dbReference>
<evidence type="ECO:0000313" key="5">
    <source>
        <dbReference type="EMBL" id="CCC69688.1"/>
    </source>
</evidence>
<accession>G0VDP9</accession>
<dbReference type="KEGG" id="ncs:NCAS_0D01070"/>
<dbReference type="AlphaFoldDB" id="G0VDP9"/>
<dbReference type="SMART" id="SM00829">
    <property type="entry name" value="PKS_ER"/>
    <property type="match status" value="1"/>
</dbReference>
<keyword evidence="6" id="KW-1185">Reference proteome</keyword>
<dbReference type="Proteomes" id="UP000001640">
    <property type="component" value="Chromosome 4"/>
</dbReference>
<dbReference type="HOGENOM" id="CLU_026673_3_3_1"/>
<name>G0VDP9_NAUCA</name>
<dbReference type="STRING" id="1064592.G0VDP9"/>
<dbReference type="InterPro" id="IPR011032">
    <property type="entry name" value="GroES-like_sf"/>
</dbReference>
<dbReference type="PANTHER" id="PTHR11695:SF294">
    <property type="entry name" value="RETICULON-4-INTERACTING PROTEIN 1, MITOCHONDRIAL"/>
    <property type="match status" value="1"/>
</dbReference>
<dbReference type="OrthoDB" id="3509362at2759"/>
<dbReference type="InterPro" id="IPR036291">
    <property type="entry name" value="NAD(P)-bd_dom_sf"/>
</dbReference>
<feature type="domain" description="Enoyl reductase (ER)" evidence="4">
    <location>
        <begin position="19"/>
        <end position="361"/>
    </location>
</feature>
<dbReference type="CDD" id="cd08247">
    <property type="entry name" value="AST1_like"/>
    <property type="match status" value="1"/>
</dbReference>
<dbReference type="eggNOG" id="KOG1198">
    <property type="taxonomic scope" value="Eukaryota"/>
</dbReference>
<dbReference type="Gene3D" id="3.90.180.10">
    <property type="entry name" value="Medium-chain alcohol dehydrogenases, catalytic domain"/>
    <property type="match status" value="1"/>
</dbReference>
<keyword evidence="2" id="KW-0551">Lipid droplet</keyword>
<dbReference type="FunCoup" id="G0VDP9">
    <property type="interactions" value="170"/>
</dbReference>
<dbReference type="InterPro" id="IPR020843">
    <property type="entry name" value="ER"/>
</dbReference>
<dbReference type="OMA" id="GPLTYFT"/>
<evidence type="ECO:0000256" key="1">
    <source>
        <dbReference type="ARBA" id="ARBA00004502"/>
    </source>
</evidence>
<evidence type="ECO:0000256" key="3">
    <source>
        <dbReference type="ARBA" id="ARBA00038249"/>
    </source>
</evidence>
<dbReference type="GeneID" id="96903296"/>
<evidence type="ECO:0000313" key="6">
    <source>
        <dbReference type="Proteomes" id="UP000001640"/>
    </source>
</evidence>
<reference key="2">
    <citation type="submission" date="2011-08" db="EMBL/GenBank/DDBJ databases">
        <title>Genome sequence of Naumovozyma castellii.</title>
        <authorList>
            <person name="Gordon J.L."/>
            <person name="Armisen D."/>
            <person name="Proux-Wera E."/>
            <person name="OhEigeartaigh S.S."/>
            <person name="Byrne K.P."/>
            <person name="Wolfe K.H."/>
        </authorList>
    </citation>
    <scope>NUCLEOTIDE SEQUENCE</scope>
    <source>
        <strain>Type strain:CBS 4309</strain>
    </source>
</reference>
<dbReference type="InterPro" id="IPR050700">
    <property type="entry name" value="YIM1/Zinc_Alcohol_DH_Fams"/>
</dbReference>
<protein>
    <recommendedName>
        <fullName evidence="4">Enoyl reductase (ER) domain-containing protein</fullName>
    </recommendedName>
</protein>
<dbReference type="Pfam" id="PF13602">
    <property type="entry name" value="ADH_zinc_N_2"/>
    <property type="match status" value="1"/>
</dbReference>
<comment type="subcellular location">
    <subcellularLocation>
        <location evidence="1">Lipid droplet</location>
    </subcellularLocation>
</comment>
<sequence>MSKEENIVTKRAVTFVNNATPATITETELDLNTCFKDNEIVISVEAAALNPVDFTMHDLAYPRFCSSQPKGYSRDYAGVMVRRGAKVEPKWQVGDKVNGLFQHLYGEQGTLANYLILNPKKQASIAHIPPTEDSDQNEFVHAAAWPLVFGSAYNTLFRCGQTFNEDSRILVNGASTAVSNAFIQIAKNQLHVGTVVGICNSASVERNKKLGFDYLVPYNQEGSITDNVEKLMKENHIGKFDLIFDSVGTSEFYPIMDRFLKPRSENSYYITLAGDEKMKYGKPTFSSVFQYKIPLRTYNPWRKFNFAFFLTEPRSDFMELGSRMIEKGTYVPPIDSIYKFDQFQEAIDRLKSNKAKGKVVVTIN</sequence>
<dbReference type="Gene3D" id="3.40.50.720">
    <property type="entry name" value="NAD(P)-binding Rossmann-like Domain"/>
    <property type="match status" value="1"/>
</dbReference>
<dbReference type="SUPFAM" id="SSF50129">
    <property type="entry name" value="GroES-like"/>
    <property type="match status" value="1"/>
</dbReference>
<comment type="similarity">
    <text evidence="3">Belongs to the YIM1 family.</text>
</comment>
<dbReference type="GO" id="GO:0016491">
    <property type="term" value="F:oxidoreductase activity"/>
    <property type="evidence" value="ECO:0007669"/>
    <property type="project" value="InterPro"/>
</dbReference>
<dbReference type="PANTHER" id="PTHR11695">
    <property type="entry name" value="ALCOHOL DEHYDROGENASE RELATED"/>
    <property type="match status" value="1"/>
</dbReference>
<reference evidence="5 6" key="1">
    <citation type="journal article" date="2011" name="Proc. Natl. Acad. Sci. U.S.A.">
        <title>Evolutionary erosion of yeast sex chromosomes by mating-type switching accidents.</title>
        <authorList>
            <person name="Gordon J.L."/>
            <person name="Armisen D."/>
            <person name="Proux-Wera E."/>
            <person name="Oheigeartaigh S.S."/>
            <person name="Byrne K.P."/>
            <person name="Wolfe K.H."/>
        </authorList>
    </citation>
    <scope>NUCLEOTIDE SEQUENCE [LARGE SCALE GENOMIC DNA]</scope>
    <source>
        <strain evidence="6">ATCC 76901 / BCRC 22586 / CBS 4309 / NBRC 1992 / NRRL Y-12630</strain>
    </source>
</reference>
<evidence type="ECO:0000256" key="2">
    <source>
        <dbReference type="ARBA" id="ARBA00022677"/>
    </source>
</evidence>
<gene>
    <name evidence="5" type="primary">NCAS0D01070</name>
    <name evidence="5" type="ordered locus">NCAS_0D01070</name>
</gene>
<dbReference type="SUPFAM" id="SSF51735">
    <property type="entry name" value="NAD(P)-binding Rossmann-fold domains"/>
    <property type="match status" value="1"/>
</dbReference>